<evidence type="ECO:0000313" key="2">
    <source>
        <dbReference type="Proteomes" id="UP000799436"/>
    </source>
</evidence>
<accession>A0A6G1KY75</accession>
<gene>
    <name evidence="1" type="ORF">EJ03DRAFT_319167</name>
</gene>
<dbReference type="AlphaFoldDB" id="A0A6G1KY75"/>
<dbReference type="Proteomes" id="UP000799436">
    <property type="component" value="Unassembled WGS sequence"/>
</dbReference>
<protein>
    <submittedName>
        <fullName evidence="1">Uncharacterized protein</fullName>
    </submittedName>
</protein>
<dbReference type="OrthoDB" id="4510061at2759"/>
<dbReference type="EMBL" id="ML995888">
    <property type="protein sequence ID" value="KAF2765601.1"/>
    <property type="molecule type" value="Genomic_DNA"/>
</dbReference>
<proteinExistence type="predicted"/>
<reference evidence="1" key="1">
    <citation type="journal article" date="2020" name="Stud. Mycol.">
        <title>101 Dothideomycetes genomes: a test case for predicting lifestyles and emergence of pathogens.</title>
        <authorList>
            <person name="Haridas S."/>
            <person name="Albert R."/>
            <person name="Binder M."/>
            <person name="Bloem J."/>
            <person name="Labutti K."/>
            <person name="Salamov A."/>
            <person name="Andreopoulos B."/>
            <person name="Baker S."/>
            <person name="Barry K."/>
            <person name="Bills G."/>
            <person name="Bluhm B."/>
            <person name="Cannon C."/>
            <person name="Castanera R."/>
            <person name="Culley D."/>
            <person name="Daum C."/>
            <person name="Ezra D."/>
            <person name="Gonzalez J."/>
            <person name="Henrissat B."/>
            <person name="Kuo A."/>
            <person name="Liang C."/>
            <person name="Lipzen A."/>
            <person name="Lutzoni F."/>
            <person name="Magnuson J."/>
            <person name="Mondo S."/>
            <person name="Nolan M."/>
            <person name="Ohm R."/>
            <person name="Pangilinan J."/>
            <person name="Park H.-J."/>
            <person name="Ramirez L."/>
            <person name="Alfaro M."/>
            <person name="Sun H."/>
            <person name="Tritt A."/>
            <person name="Yoshinaga Y."/>
            <person name="Zwiers L.-H."/>
            <person name="Turgeon B."/>
            <person name="Goodwin S."/>
            <person name="Spatafora J."/>
            <person name="Crous P."/>
            <person name="Grigoriev I."/>
        </authorList>
    </citation>
    <scope>NUCLEOTIDE SEQUENCE</scope>
    <source>
        <strain evidence="1">CBS 116005</strain>
    </source>
</reference>
<keyword evidence="2" id="KW-1185">Reference proteome</keyword>
<sequence>MRIAEIIHDFRNIQNYIASIRANPSAEEYNEEGYVIMRRCVAAAQVLLSQPFQQQGARVNEDDDADRTNLRRIIIDAAVRRFKAQKLYLQITAALRWMNARAAILQGQRPHAGHAPALQQIRSALRAELASITDQRVELSLRTPDSQQGKWLVEDPSLQVLQRLCG</sequence>
<evidence type="ECO:0000313" key="1">
    <source>
        <dbReference type="EMBL" id="KAF2765601.1"/>
    </source>
</evidence>
<name>A0A6G1KY75_9PEZI</name>
<organism evidence="1 2">
    <name type="scientific">Teratosphaeria nubilosa</name>
    <dbReference type="NCBI Taxonomy" id="161662"/>
    <lineage>
        <taxon>Eukaryota</taxon>
        <taxon>Fungi</taxon>
        <taxon>Dikarya</taxon>
        <taxon>Ascomycota</taxon>
        <taxon>Pezizomycotina</taxon>
        <taxon>Dothideomycetes</taxon>
        <taxon>Dothideomycetidae</taxon>
        <taxon>Mycosphaerellales</taxon>
        <taxon>Teratosphaeriaceae</taxon>
        <taxon>Teratosphaeria</taxon>
    </lineage>
</organism>